<evidence type="ECO:0000256" key="2">
    <source>
        <dbReference type="ARBA" id="ARBA00023118"/>
    </source>
</evidence>
<keyword evidence="2" id="KW-0051">Antiviral defense</keyword>
<dbReference type="EMBL" id="JAFMPM010000006">
    <property type="protein sequence ID" value="MBO0613280.1"/>
    <property type="molecule type" value="Genomic_DNA"/>
</dbReference>
<evidence type="ECO:0000313" key="5">
    <source>
        <dbReference type="EMBL" id="QTX11283.1"/>
    </source>
</evidence>
<dbReference type="InterPro" id="IPR054767">
    <property type="entry name" value="Cas10-Cmr2_palm2"/>
</dbReference>
<keyword evidence="6" id="KW-1185">Reference proteome</keyword>
<dbReference type="Pfam" id="PF22335">
    <property type="entry name" value="Cas10-Cmr2_palm2"/>
    <property type="match status" value="1"/>
</dbReference>
<dbReference type="GO" id="GO:0051607">
    <property type="term" value="P:defense response to virus"/>
    <property type="evidence" value="ECO:0007669"/>
    <property type="project" value="UniProtKB-KW"/>
</dbReference>
<dbReference type="AlphaFoldDB" id="A0A8B0SGN9"/>
<reference evidence="5" key="2">
    <citation type="submission" date="2021-04" db="EMBL/GenBank/DDBJ databases">
        <title>Complete Genome and methylome analysis of Thiothrix fructosivorans ATCC 49748.</title>
        <authorList>
            <person name="Fomenkov A."/>
            <person name="Sun L."/>
            <person name="Vincze T."/>
            <person name="Grabovich M.Y."/>
            <person name="Roberts R.J."/>
        </authorList>
    </citation>
    <scope>NUCLEOTIDE SEQUENCE</scope>
    <source>
        <strain evidence="5">ATCC 49748</strain>
    </source>
</reference>
<reference evidence="4 6" key="1">
    <citation type="submission" date="2021-03" db="EMBL/GenBank/DDBJ databases">
        <title>Draft genome and methylome analysis of Thiotrix fructosivoruns ATCC 49748.</title>
        <authorList>
            <person name="Fomenkov A."/>
            <person name="Grabovich M.Y."/>
            <person name="Roberts R.J."/>
        </authorList>
    </citation>
    <scope>NUCLEOTIDE SEQUENCE [LARGE SCALE GENOMIC DNA]</scope>
    <source>
        <strain evidence="4 6">ATCC 49748</strain>
    </source>
</reference>
<evidence type="ECO:0000313" key="4">
    <source>
        <dbReference type="EMBL" id="MBO0613280.1"/>
    </source>
</evidence>
<evidence type="ECO:0000259" key="3">
    <source>
        <dbReference type="Pfam" id="PF22335"/>
    </source>
</evidence>
<keyword evidence="1" id="KW-0547">Nucleotide-binding</keyword>
<dbReference type="InterPro" id="IPR043128">
    <property type="entry name" value="Rev_trsase/Diguanyl_cyclase"/>
</dbReference>
<feature type="domain" description="Cas10/Cmr2 second palm" evidence="3">
    <location>
        <begin position="210"/>
        <end position="364"/>
    </location>
</feature>
<gene>
    <name evidence="5" type="ORF">J1836_002690</name>
    <name evidence="4" type="ORF">J1836_10130</name>
</gene>
<name>A0A8B0SGN9_9GAMM</name>
<protein>
    <recommendedName>
        <fullName evidence="3">Cas10/Cmr2 second palm domain-containing protein</fullName>
    </recommendedName>
</protein>
<dbReference type="EMBL" id="CP072748">
    <property type="protein sequence ID" value="QTX11283.1"/>
    <property type="molecule type" value="Genomic_DNA"/>
</dbReference>
<evidence type="ECO:0000256" key="1">
    <source>
        <dbReference type="ARBA" id="ARBA00022741"/>
    </source>
</evidence>
<dbReference type="RefSeq" id="WP_207250987.1">
    <property type="nucleotide sequence ID" value="NZ_JAFMPM010000006.1"/>
</dbReference>
<evidence type="ECO:0000313" key="6">
    <source>
        <dbReference type="Proteomes" id="UP000664466"/>
    </source>
</evidence>
<organism evidence="5">
    <name type="scientific">Thiothrix fructosivorans</name>
    <dbReference type="NCBI Taxonomy" id="111770"/>
    <lineage>
        <taxon>Bacteria</taxon>
        <taxon>Pseudomonadati</taxon>
        <taxon>Pseudomonadota</taxon>
        <taxon>Gammaproteobacteria</taxon>
        <taxon>Thiotrichales</taxon>
        <taxon>Thiotrichaceae</taxon>
        <taxon>Thiothrix</taxon>
    </lineage>
</organism>
<accession>A0A8B0SGN9</accession>
<sequence>MTYSYLFEAKSIQSYIFATNKLKEIIGGSELIEQLTANHGLLKQTLLSLGLEEGKDIELSRCGGAAFYAFSENKAAIDKLATLWSLVFRRYAPDMEFIHAKAEGKTSIDAFQKAHTTLMADRNHPKVKLPQAGVYTRRFARTGEPVSSSVRVGKESEQVDLITARKRDFAKSTALIERVKKDSQRNEWPVNLTPEEDDDKDFPFHDNRLIGLIHADGNGFGQLLMDLKGSVDKGVITDKQYIPVFRDISESIKRATEAAAEQAVTETLVMERGLYPARPIVLGGDDLTMIVRADLALPFTQAFLKAFEQESQSQFDQLRNRYSNLKDILPAKLTACAGIVYAKSSQPFSLLHDLAEGLCKHTKTIAKQSDNLLDGKQVPSSLTFYRVTTSLIDDFKDIIKNELTTGNICLSRGCYTLETHSKLPNLTDLLALQAFLAKSEVSQGALRQVTGLLHQSPEQAQSRYRRWKEVMIDREPKDWETFNSLFKQLSEPKADFDVNQPQAVPFEDVLSLSSVGNNMNPTQGERA</sequence>
<dbReference type="Gene3D" id="3.30.70.270">
    <property type="match status" value="1"/>
</dbReference>
<proteinExistence type="predicted"/>
<dbReference type="GO" id="GO:0000166">
    <property type="term" value="F:nucleotide binding"/>
    <property type="evidence" value="ECO:0007669"/>
    <property type="project" value="UniProtKB-KW"/>
</dbReference>
<dbReference type="Proteomes" id="UP000664466">
    <property type="component" value="Unassembled WGS sequence"/>
</dbReference>